<dbReference type="PANTHER" id="PTHR43792">
    <property type="entry name" value="GNAT FAMILY, PUTATIVE (AFU_ORTHOLOGUE AFUA_3G00765)-RELATED-RELATED"/>
    <property type="match status" value="1"/>
</dbReference>
<sequence length="181" mass="20201">MAIIVRETPRLLMRSWQDSDLPAFAAINADPNVMKYFPAPLSRAESDTMAERIRALMQQQGWGFWAVEVKGGSPFIGFVGLASAGDDLPCSPCVEIGWRLAAEHWGQGYASEAANCALELAFNTLQLTEVVSFTAENNHPSRRVMARIGMTFSGETFEHPRLPPGHPLRKHVLYRKRRQTC</sequence>
<dbReference type="PANTHER" id="PTHR43792:SF1">
    <property type="entry name" value="N-ACETYLTRANSFERASE DOMAIN-CONTAINING PROTEIN"/>
    <property type="match status" value="1"/>
</dbReference>
<dbReference type="EMBL" id="JBHLXG010000003">
    <property type="protein sequence ID" value="MFC0225156.1"/>
    <property type="molecule type" value="Genomic_DNA"/>
</dbReference>
<reference evidence="2 3" key="1">
    <citation type="submission" date="2024-09" db="EMBL/GenBank/DDBJ databases">
        <authorList>
            <person name="Sun Q."/>
            <person name="Mori K."/>
        </authorList>
    </citation>
    <scope>NUCLEOTIDE SEQUENCE [LARGE SCALE GENOMIC DNA]</scope>
    <source>
        <strain evidence="2 3">CCM 8626</strain>
    </source>
</reference>
<name>A0ABV6E838_9GAMM</name>
<dbReference type="RefSeq" id="WP_380672207.1">
    <property type="nucleotide sequence ID" value="NZ_CP173186.1"/>
</dbReference>
<dbReference type="InterPro" id="IPR016181">
    <property type="entry name" value="Acyl_CoA_acyltransferase"/>
</dbReference>
<protein>
    <submittedName>
        <fullName evidence="2">GNAT family N-acetyltransferase</fullName>
        <ecNumber evidence="2">2.3.-.-</ecNumber>
    </submittedName>
</protein>
<dbReference type="SUPFAM" id="SSF55729">
    <property type="entry name" value="Acyl-CoA N-acyltransferases (Nat)"/>
    <property type="match status" value="1"/>
</dbReference>
<dbReference type="GO" id="GO:0016746">
    <property type="term" value="F:acyltransferase activity"/>
    <property type="evidence" value="ECO:0007669"/>
    <property type="project" value="UniProtKB-KW"/>
</dbReference>
<keyword evidence="3" id="KW-1185">Reference proteome</keyword>
<feature type="domain" description="N-acetyltransferase" evidence="1">
    <location>
        <begin position="11"/>
        <end position="179"/>
    </location>
</feature>
<evidence type="ECO:0000313" key="2">
    <source>
        <dbReference type="EMBL" id="MFC0225156.1"/>
    </source>
</evidence>
<gene>
    <name evidence="2" type="ORF">ACFFJ3_01285</name>
</gene>
<dbReference type="Gene3D" id="3.40.630.30">
    <property type="match status" value="1"/>
</dbReference>
<accession>A0ABV6E838</accession>
<dbReference type="EC" id="2.3.-.-" evidence="2"/>
<evidence type="ECO:0000313" key="3">
    <source>
        <dbReference type="Proteomes" id="UP001589792"/>
    </source>
</evidence>
<dbReference type="InterPro" id="IPR051531">
    <property type="entry name" value="N-acetyltransferase"/>
</dbReference>
<dbReference type="Pfam" id="PF13302">
    <property type="entry name" value="Acetyltransf_3"/>
    <property type="match status" value="1"/>
</dbReference>
<keyword evidence="2" id="KW-0808">Transferase</keyword>
<organism evidence="2 3">
    <name type="scientific">Serratia aquatilis</name>
    <dbReference type="NCBI Taxonomy" id="1737515"/>
    <lineage>
        <taxon>Bacteria</taxon>
        <taxon>Pseudomonadati</taxon>
        <taxon>Pseudomonadota</taxon>
        <taxon>Gammaproteobacteria</taxon>
        <taxon>Enterobacterales</taxon>
        <taxon>Yersiniaceae</taxon>
        <taxon>Serratia</taxon>
    </lineage>
</organism>
<proteinExistence type="predicted"/>
<comment type="caution">
    <text evidence="2">The sequence shown here is derived from an EMBL/GenBank/DDBJ whole genome shotgun (WGS) entry which is preliminary data.</text>
</comment>
<dbReference type="Proteomes" id="UP001589792">
    <property type="component" value="Unassembled WGS sequence"/>
</dbReference>
<keyword evidence="2" id="KW-0012">Acyltransferase</keyword>
<dbReference type="InterPro" id="IPR000182">
    <property type="entry name" value="GNAT_dom"/>
</dbReference>
<dbReference type="PROSITE" id="PS51186">
    <property type="entry name" value="GNAT"/>
    <property type="match status" value="1"/>
</dbReference>
<evidence type="ECO:0000259" key="1">
    <source>
        <dbReference type="PROSITE" id="PS51186"/>
    </source>
</evidence>